<evidence type="ECO:0000259" key="7">
    <source>
        <dbReference type="Pfam" id="PF17678"/>
    </source>
</evidence>
<dbReference type="STRING" id="929556.Solca_3960"/>
<dbReference type="InterPro" id="IPR012939">
    <property type="entry name" value="Glyco_hydro_92"/>
</dbReference>
<dbReference type="SUPFAM" id="SSF48208">
    <property type="entry name" value="Six-hairpin glycosidases"/>
    <property type="match status" value="1"/>
</dbReference>
<dbReference type="EMBL" id="CP003349">
    <property type="protein sequence ID" value="AFD08953.1"/>
    <property type="molecule type" value="Genomic_DNA"/>
</dbReference>
<feature type="signal peptide" evidence="4">
    <location>
        <begin position="1"/>
        <end position="23"/>
    </location>
</feature>
<proteinExistence type="predicted"/>
<dbReference type="Pfam" id="PF17678">
    <property type="entry name" value="Glyco_hydro_92N"/>
    <property type="match status" value="1"/>
</dbReference>
<dbReference type="InterPro" id="IPR041371">
    <property type="entry name" value="GH92_N"/>
</dbReference>
<feature type="domain" description="Glycosyl hydrolase family 92 N-terminal" evidence="7">
    <location>
        <begin position="29"/>
        <end position="263"/>
    </location>
</feature>
<protein>
    <submittedName>
        <fullName evidence="8">Alpha-1,2-mannosidase, putative</fullName>
    </submittedName>
</protein>
<dbReference type="GO" id="GO:0000224">
    <property type="term" value="F:peptide-N4-(N-acetyl-beta-glucosaminyl)asparagine amidase activity"/>
    <property type="evidence" value="ECO:0007669"/>
    <property type="project" value="TreeGrafter"/>
</dbReference>
<sequence length="1011" mass="113532">MNRQFIKTSLSVLLSTIVMSLHAQKITKYVDPFIGTGGHGHTFPGATLPFGMVQVSPDTGTEGWDWCSGYHSSDSSIIGFSHTHLSGTGGADYGDILLMPTIGAWKIQPGTKENPSSGYRSRFRHETEEASPGYYGVLLDDYKIKVELTATTRTGFHKYVFPRSPVSNIVVDLGHGISDQVRESFMQINGNDEVVGLRRSKGWADDQYVYFVIKFSKPFKKFAVADGDDIEVDGRKMEGKKVKGIFRFSTRENEIIYAKVAISSVSIEGARKNLAAESPGWDFDKIKHAADSTWEQTLGKIKINAPVDSVDASMVDQKKIFYTALYHCFIHPNIYNDVDGQYRGMDKQIHTTKTNHYTVFSLWDTFRALHPLFTLIAPEKNNEIVQSLLDDYQQSGKLPIWELASNETGTMIGYHAIPVISDMILKGLGDFDVNTAYEAMKKSAMEDDRGLKYYKLHGFIPRELENNAVSKQLEYAYDDWCIAQVAKKLNKQNDYEYFLGRALSYRNIFDSSVGFMRGRNIYGQWNPDFNPSQVSILGNGDFTEGNSWQYSFFVPQDINGMVEMYGGEQKFADKLDSLFSQKPVVDNEHALDVTGLVGQYAQGNEPSHHVAYLYNYVGQPWKTQQLVNKIRETLYTTGRDGLCGNEDCGQMSAWYVFGALGFYPVNPASGQYIIGTPMFESVTINDGKPNQFTINATGISEDNRYISSATLNGKQHIQSFVTHGDLTKTGELSFKMSFQPNKEWAQQLLGRPVQEIITPGKEIKTGQLLFMPYEVSGKTLFYGKKQVTLKTETTDAKIYYTLDGTVPSTTSKQYNGPFSLTKSATVTAIAISKNGAQSEMSTLNFIRAITKGPKAAYPKITSNITIGTTYKSTAEVLLDGNFGSYNFRDGNWVATNNSLTNITIELDKPMWVKELKMRFMENTGSWIFVPRNIQFSVSTDGKTYQQLDLIENEIPLNHQEIAIKEFLRPCNTKEKIKFIKVDITNIEKLPGWHPGAGNPAWMFSDEIIIAY</sequence>
<accession>H8KM31</accession>
<dbReference type="NCBIfam" id="TIGR01180">
    <property type="entry name" value="aman2_put"/>
    <property type="match status" value="1"/>
</dbReference>
<dbReference type="Gene3D" id="2.70.98.10">
    <property type="match status" value="1"/>
</dbReference>
<evidence type="ECO:0000256" key="1">
    <source>
        <dbReference type="ARBA" id="ARBA00001913"/>
    </source>
</evidence>
<gene>
    <name evidence="8" type="ordered locus">Solca_3960</name>
</gene>
<dbReference type="SUPFAM" id="SSF49785">
    <property type="entry name" value="Galactose-binding domain-like"/>
    <property type="match status" value="1"/>
</dbReference>
<dbReference type="FunFam" id="3.30.2080.10:FF:000001">
    <property type="entry name" value="Alpha-1,2-mannosidase subfamily"/>
    <property type="match status" value="1"/>
</dbReference>
<dbReference type="Proteomes" id="UP000007590">
    <property type="component" value="Chromosome"/>
</dbReference>
<keyword evidence="9" id="KW-1185">Reference proteome</keyword>
<dbReference type="HOGENOM" id="CLU_003690_3_0_10"/>
<dbReference type="AlphaFoldDB" id="H8KM31"/>
<dbReference type="OrthoDB" id="9758101at2"/>
<dbReference type="Pfam" id="PF13290">
    <property type="entry name" value="CHB_HEX_C_1"/>
    <property type="match status" value="1"/>
</dbReference>
<evidence type="ECO:0000256" key="4">
    <source>
        <dbReference type="SAM" id="SignalP"/>
    </source>
</evidence>
<dbReference type="InterPro" id="IPR059177">
    <property type="entry name" value="GH29D-like_dom"/>
</dbReference>
<dbReference type="GO" id="GO:0005829">
    <property type="term" value="C:cytosol"/>
    <property type="evidence" value="ECO:0007669"/>
    <property type="project" value="TreeGrafter"/>
</dbReference>
<evidence type="ECO:0000313" key="8">
    <source>
        <dbReference type="EMBL" id="AFD08953.1"/>
    </source>
</evidence>
<feature type="domain" description="GH29D-like beta-sandwich" evidence="6">
    <location>
        <begin position="782"/>
        <end position="842"/>
    </location>
</feature>
<feature type="domain" description="Glycosyl hydrolase family 92" evidence="5">
    <location>
        <begin position="269"/>
        <end position="737"/>
    </location>
</feature>
<feature type="chain" id="PRO_5003614253" evidence="4">
    <location>
        <begin position="24"/>
        <end position="1011"/>
    </location>
</feature>
<comment type="subunit">
    <text evidence="2">Monomer.</text>
</comment>
<comment type="cofactor">
    <cofactor evidence="1">
        <name>Ca(2+)</name>
        <dbReference type="ChEBI" id="CHEBI:29108"/>
    </cofactor>
</comment>
<dbReference type="Pfam" id="PF07971">
    <property type="entry name" value="Glyco_hydro_92"/>
    <property type="match status" value="1"/>
</dbReference>
<evidence type="ECO:0000256" key="3">
    <source>
        <dbReference type="ARBA" id="ARBA00022837"/>
    </source>
</evidence>
<organism evidence="8 9">
    <name type="scientific">Solitalea canadensis (strain ATCC 29591 / DSM 3403 / JCM 21819 / LMG 8368 / NBRC 15130 / NCIMB 12057 / USAM 9D)</name>
    <name type="common">Flexibacter canadensis</name>
    <dbReference type="NCBI Taxonomy" id="929556"/>
    <lineage>
        <taxon>Bacteria</taxon>
        <taxon>Pseudomonadati</taxon>
        <taxon>Bacteroidota</taxon>
        <taxon>Sphingobacteriia</taxon>
        <taxon>Sphingobacteriales</taxon>
        <taxon>Sphingobacteriaceae</taxon>
        <taxon>Solitalea</taxon>
    </lineage>
</organism>
<dbReference type="PANTHER" id="PTHR12143:SF39">
    <property type="entry name" value="SECRETED PROTEIN"/>
    <property type="match status" value="1"/>
</dbReference>
<dbReference type="RefSeq" id="WP_014682176.1">
    <property type="nucleotide sequence ID" value="NC_017770.1"/>
</dbReference>
<evidence type="ECO:0000313" key="9">
    <source>
        <dbReference type="Proteomes" id="UP000007590"/>
    </source>
</evidence>
<keyword evidence="3" id="KW-0106">Calcium</keyword>
<dbReference type="KEGG" id="scn:Solca_3960"/>
<dbReference type="InterPro" id="IPR050883">
    <property type="entry name" value="PNGase"/>
</dbReference>
<dbReference type="eggNOG" id="COG3537">
    <property type="taxonomic scope" value="Bacteria"/>
</dbReference>
<evidence type="ECO:0000259" key="6">
    <source>
        <dbReference type="Pfam" id="PF13290"/>
    </source>
</evidence>
<dbReference type="FunFam" id="1.20.1050.60:FF:000001">
    <property type="entry name" value="Putative alpha-1,2-mannosidase"/>
    <property type="match status" value="1"/>
</dbReference>
<dbReference type="GO" id="GO:0030246">
    <property type="term" value="F:carbohydrate binding"/>
    <property type="evidence" value="ECO:0007669"/>
    <property type="project" value="InterPro"/>
</dbReference>
<dbReference type="Gene3D" id="3.30.2080.10">
    <property type="entry name" value="GH92 mannosidase domain"/>
    <property type="match status" value="1"/>
</dbReference>
<keyword evidence="4" id="KW-0732">Signal</keyword>
<dbReference type="Gene3D" id="1.20.1610.10">
    <property type="entry name" value="alpha-1,2-mannosidases domains"/>
    <property type="match status" value="1"/>
</dbReference>
<dbReference type="InterPro" id="IPR014718">
    <property type="entry name" value="GH-type_carb-bd"/>
</dbReference>
<dbReference type="Gene3D" id="2.60.120.260">
    <property type="entry name" value="Galactose-binding domain-like"/>
    <property type="match status" value="1"/>
</dbReference>
<dbReference type="InterPro" id="IPR008979">
    <property type="entry name" value="Galactose-bd-like_sf"/>
</dbReference>
<dbReference type="Gene3D" id="1.20.1050.60">
    <property type="entry name" value="alpha-1,2-mannosidase"/>
    <property type="match status" value="1"/>
</dbReference>
<evidence type="ECO:0000256" key="2">
    <source>
        <dbReference type="ARBA" id="ARBA00011245"/>
    </source>
</evidence>
<evidence type="ECO:0000259" key="5">
    <source>
        <dbReference type="Pfam" id="PF07971"/>
    </source>
</evidence>
<dbReference type="GO" id="GO:0005975">
    <property type="term" value="P:carbohydrate metabolic process"/>
    <property type="evidence" value="ECO:0007669"/>
    <property type="project" value="InterPro"/>
</dbReference>
<name>H8KM31_SOLCM</name>
<dbReference type="PANTHER" id="PTHR12143">
    <property type="entry name" value="PEPTIDE N-GLYCANASE PNGASE -RELATED"/>
    <property type="match status" value="1"/>
</dbReference>
<dbReference type="GO" id="GO:0006516">
    <property type="term" value="P:glycoprotein catabolic process"/>
    <property type="evidence" value="ECO:0007669"/>
    <property type="project" value="TreeGrafter"/>
</dbReference>
<reference evidence="8" key="1">
    <citation type="submission" date="2012-02" db="EMBL/GenBank/DDBJ databases">
        <title>The complete genome of Solitalea canadensis DSM 3403.</title>
        <authorList>
            <consortium name="US DOE Joint Genome Institute (JGI-PGF)"/>
            <person name="Lucas S."/>
            <person name="Copeland A."/>
            <person name="Lapidus A."/>
            <person name="Glavina del Rio T."/>
            <person name="Dalin E."/>
            <person name="Tice H."/>
            <person name="Bruce D."/>
            <person name="Goodwin L."/>
            <person name="Pitluck S."/>
            <person name="Peters L."/>
            <person name="Ovchinnikova G."/>
            <person name="Lu M."/>
            <person name="Kyrpides N."/>
            <person name="Mavromatis K."/>
            <person name="Ivanova N."/>
            <person name="Brettin T."/>
            <person name="Detter J.C."/>
            <person name="Han C."/>
            <person name="Larimer F."/>
            <person name="Land M."/>
            <person name="Hauser L."/>
            <person name="Markowitz V."/>
            <person name="Cheng J.-F."/>
            <person name="Hugenholtz P."/>
            <person name="Woyke T."/>
            <person name="Wu D."/>
            <person name="Spring S."/>
            <person name="Schroeder M."/>
            <person name="Kopitz M."/>
            <person name="Brambilla E."/>
            <person name="Klenk H.-P."/>
            <person name="Eisen J.A."/>
        </authorList>
    </citation>
    <scope>NUCLEOTIDE SEQUENCE</scope>
    <source>
        <strain evidence="8">DSM 3403</strain>
    </source>
</reference>
<dbReference type="InterPro" id="IPR008928">
    <property type="entry name" value="6-hairpin_glycosidase_sf"/>
</dbReference>
<dbReference type="InterPro" id="IPR005887">
    <property type="entry name" value="GH92_a_mannosidase_put"/>
</dbReference>